<dbReference type="PANTHER" id="PTHR14614:SF109">
    <property type="entry name" value="RIBOSOMAL LYSINE N-METHYLTRANSFERASE 5"/>
    <property type="match status" value="1"/>
</dbReference>
<accession>A0ABR1JXY1</accession>
<keyword evidence="2" id="KW-0687">Ribonucleoprotein</keyword>
<dbReference type="InterPro" id="IPR019410">
    <property type="entry name" value="Methyltransf_16"/>
</dbReference>
<evidence type="ECO:0000313" key="3">
    <source>
        <dbReference type="Proteomes" id="UP001498398"/>
    </source>
</evidence>
<keyword evidence="2" id="KW-0689">Ribosomal protein</keyword>
<dbReference type="GO" id="GO:0008168">
    <property type="term" value="F:methyltransferase activity"/>
    <property type="evidence" value="ECO:0007669"/>
    <property type="project" value="UniProtKB-KW"/>
</dbReference>
<dbReference type="Proteomes" id="UP001498398">
    <property type="component" value="Unassembled WGS sequence"/>
</dbReference>
<evidence type="ECO:0000256" key="1">
    <source>
        <dbReference type="SAM" id="MobiDB-lite"/>
    </source>
</evidence>
<sequence length="312" mass="35060">MDSPSLPIGLCRLPPDSEQVLDADEEVFSLYTDLQLRSQSESDSSFRGLGHVDSHKDVLLVKFELAESSSVADSHQNTGRSRKKRVSRSEKRVKTMDMEVQIAQDKTALRSRKGDTGSVVWKASIDFARQVLQHAYFPTHDVWSLFDYVKLKEAHVLELGSGTGLLGVLLSPLVQKYTVTDIEDLIPLIQKNLVLNSRGNSNVDATPLDWLALEKATSQMRSRNFSFDPVDLLLIVDCIYHPSLLPAFLETIDYLTTQSVTTVLIVVELRAEDVIREFLEGWLAIPSWKIWRVGGGDGGWMGRPYVLWIGMK</sequence>
<protein>
    <submittedName>
        <fullName evidence="2">Ribosomal protein lysine methyltransferase</fullName>
    </submittedName>
</protein>
<dbReference type="GO" id="GO:0005840">
    <property type="term" value="C:ribosome"/>
    <property type="evidence" value="ECO:0007669"/>
    <property type="project" value="UniProtKB-KW"/>
</dbReference>
<proteinExistence type="predicted"/>
<name>A0ABR1JXY1_9AGAR</name>
<comment type="caution">
    <text evidence="2">The sequence shown here is derived from an EMBL/GenBank/DDBJ whole genome shotgun (WGS) entry which is preliminary data.</text>
</comment>
<dbReference type="Gene3D" id="3.40.50.150">
    <property type="entry name" value="Vaccinia Virus protein VP39"/>
    <property type="match status" value="1"/>
</dbReference>
<dbReference type="EMBL" id="JBANRG010000005">
    <property type="protein sequence ID" value="KAK7466350.1"/>
    <property type="molecule type" value="Genomic_DNA"/>
</dbReference>
<dbReference type="InterPro" id="IPR029063">
    <property type="entry name" value="SAM-dependent_MTases_sf"/>
</dbReference>
<feature type="region of interest" description="Disordered" evidence="1">
    <location>
        <begin position="72"/>
        <end position="93"/>
    </location>
</feature>
<dbReference type="SUPFAM" id="SSF53335">
    <property type="entry name" value="S-adenosyl-L-methionine-dependent methyltransferases"/>
    <property type="match status" value="1"/>
</dbReference>
<keyword evidence="2" id="KW-0489">Methyltransferase</keyword>
<organism evidence="2 3">
    <name type="scientific">Marasmiellus scandens</name>
    <dbReference type="NCBI Taxonomy" id="2682957"/>
    <lineage>
        <taxon>Eukaryota</taxon>
        <taxon>Fungi</taxon>
        <taxon>Dikarya</taxon>
        <taxon>Basidiomycota</taxon>
        <taxon>Agaricomycotina</taxon>
        <taxon>Agaricomycetes</taxon>
        <taxon>Agaricomycetidae</taxon>
        <taxon>Agaricales</taxon>
        <taxon>Marasmiineae</taxon>
        <taxon>Omphalotaceae</taxon>
        <taxon>Marasmiellus</taxon>
    </lineage>
</organism>
<reference evidence="2 3" key="1">
    <citation type="submission" date="2024-01" db="EMBL/GenBank/DDBJ databases">
        <title>A draft genome for the cacao thread blight pathogen Marasmiellus scandens.</title>
        <authorList>
            <person name="Baruah I.K."/>
            <person name="Leung J."/>
            <person name="Bukari Y."/>
            <person name="Amoako-Attah I."/>
            <person name="Meinhardt L.W."/>
            <person name="Bailey B.A."/>
            <person name="Cohen S.P."/>
        </authorList>
    </citation>
    <scope>NUCLEOTIDE SEQUENCE [LARGE SCALE GENOMIC DNA]</scope>
    <source>
        <strain evidence="2 3">GH-19</strain>
    </source>
</reference>
<gene>
    <name evidence="2" type="primary">RKM5</name>
    <name evidence="2" type="ORF">VKT23_005078</name>
</gene>
<keyword evidence="3" id="KW-1185">Reference proteome</keyword>
<keyword evidence="2" id="KW-0808">Transferase</keyword>
<dbReference type="GO" id="GO:0032259">
    <property type="term" value="P:methylation"/>
    <property type="evidence" value="ECO:0007669"/>
    <property type="project" value="UniProtKB-KW"/>
</dbReference>
<dbReference type="PANTHER" id="PTHR14614">
    <property type="entry name" value="HEPATOCELLULAR CARCINOMA-ASSOCIATED ANTIGEN"/>
    <property type="match status" value="1"/>
</dbReference>
<evidence type="ECO:0000313" key="2">
    <source>
        <dbReference type="EMBL" id="KAK7466350.1"/>
    </source>
</evidence>
<dbReference type="Pfam" id="PF10294">
    <property type="entry name" value="Methyltransf_16"/>
    <property type="match status" value="1"/>
</dbReference>